<accession>A0ABU8ETB8</accession>
<evidence type="ECO:0000313" key="2">
    <source>
        <dbReference type="EMBL" id="MEI4550223.1"/>
    </source>
</evidence>
<organism evidence="2 3">
    <name type="scientific">Pseudoalteromonas spongiae</name>
    <dbReference type="NCBI Taxonomy" id="298657"/>
    <lineage>
        <taxon>Bacteria</taxon>
        <taxon>Pseudomonadati</taxon>
        <taxon>Pseudomonadota</taxon>
        <taxon>Gammaproteobacteria</taxon>
        <taxon>Alteromonadales</taxon>
        <taxon>Pseudoalteromonadaceae</taxon>
        <taxon>Pseudoalteromonas</taxon>
    </lineage>
</organism>
<feature type="transmembrane region" description="Helical" evidence="1">
    <location>
        <begin position="7"/>
        <end position="27"/>
    </location>
</feature>
<evidence type="ECO:0000256" key="1">
    <source>
        <dbReference type="SAM" id="Phobius"/>
    </source>
</evidence>
<sequence>MWPKTLIGFFFGLLLSISIVLNLNLILPLAEDVRLISGLVLAFPIWAGVLVWSYAFEKARKAAKNISLVLIPSCLLNVVLLMSQ</sequence>
<comment type="caution">
    <text evidence="2">The sequence shown here is derived from an EMBL/GenBank/DDBJ whole genome shotgun (WGS) entry which is preliminary data.</text>
</comment>
<proteinExistence type="predicted"/>
<feature type="transmembrane region" description="Helical" evidence="1">
    <location>
        <begin position="33"/>
        <end position="54"/>
    </location>
</feature>
<evidence type="ECO:0000313" key="3">
    <source>
        <dbReference type="Proteomes" id="UP001382455"/>
    </source>
</evidence>
<keyword evidence="1" id="KW-0812">Transmembrane</keyword>
<dbReference type="EMBL" id="JBAWKS010000001">
    <property type="protein sequence ID" value="MEI4550223.1"/>
    <property type="molecule type" value="Genomic_DNA"/>
</dbReference>
<name>A0ABU8ETB8_9GAMM</name>
<keyword evidence="3" id="KW-1185">Reference proteome</keyword>
<keyword evidence="1" id="KW-0472">Membrane</keyword>
<gene>
    <name evidence="2" type="ORF">WAE96_11150</name>
</gene>
<reference evidence="2 3" key="1">
    <citation type="submission" date="2023-12" db="EMBL/GenBank/DDBJ databases">
        <title>Friends and Foes: Symbiotic and Algicidal bacterial influence on Karenia brevis blooms.</title>
        <authorList>
            <person name="Fei C."/>
            <person name="Mohamed A.R."/>
            <person name="Booker A."/>
            <person name="Arshad M."/>
            <person name="Klass S."/>
            <person name="Ahn S."/>
            <person name="Gilbert P.M."/>
            <person name="Heil C.A."/>
            <person name="Martinez J.M."/>
            <person name="Amin S.A."/>
        </authorList>
    </citation>
    <scope>NUCLEOTIDE SEQUENCE [LARGE SCALE GENOMIC DNA]</scope>
    <source>
        <strain evidence="2 3">CE15</strain>
    </source>
</reference>
<dbReference type="Proteomes" id="UP001382455">
    <property type="component" value="Unassembled WGS sequence"/>
</dbReference>
<keyword evidence="1" id="KW-1133">Transmembrane helix</keyword>
<protein>
    <submittedName>
        <fullName evidence="2">Uncharacterized protein</fullName>
    </submittedName>
</protein>
<dbReference type="RefSeq" id="WP_010561870.1">
    <property type="nucleotide sequence ID" value="NZ_JBAWKS010000001.1"/>
</dbReference>